<protein>
    <submittedName>
        <fullName evidence="1">Uncharacterized protein</fullName>
    </submittedName>
</protein>
<dbReference type="Proteomes" id="UP001060085">
    <property type="component" value="Linkage Group LG07"/>
</dbReference>
<proteinExistence type="predicted"/>
<reference evidence="2" key="1">
    <citation type="journal article" date="2023" name="Nat. Plants">
        <title>Single-cell RNA sequencing provides a high-resolution roadmap for understanding the multicellular compartmentation of specialized metabolism.</title>
        <authorList>
            <person name="Sun S."/>
            <person name="Shen X."/>
            <person name="Li Y."/>
            <person name="Li Y."/>
            <person name="Wang S."/>
            <person name="Li R."/>
            <person name="Zhang H."/>
            <person name="Shen G."/>
            <person name="Guo B."/>
            <person name="Wei J."/>
            <person name="Xu J."/>
            <person name="St-Pierre B."/>
            <person name="Chen S."/>
            <person name="Sun C."/>
        </authorList>
    </citation>
    <scope>NUCLEOTIDE SEQUENCE [LARGE SCALE GENOMIC DNA]</scope>
</reference>
<dbReference type="EMBL" id="CM044707">
    <property type="protein sequence ID" value="KAI5654858.1"/>
    <property type="molecule type" value="Genomic_DNA"/>
</dbReference>
<name>A0ACC0A476_CATRO</name>
<gene>
    <name evidence="1" type="ORF">M9H77_32045</name>
</gene>
<evidence type="ECO:0000313" key="1">
    <source>
        <dbReference type="EMBL" id="KAI5654858.1"/>
    </source>
</evidence>
<keyword evidence="2" id="KW-1185">Reference proteome</keyword>
<comment type="caution">
    <text evidence="1">The sequence shown here is derived from an EMBL/GenBank/DDBJ whole genome shotgun (WGS) entry which is preliminary data.</text>
</comment>
<sequence>MAAVRKPHAILVPVPFQGHINPIFKLAKLLHSRGFNITFVNTEFNHRRLLRSRGVSDLEGLPTFRFCSIPDGIPNSDENSSQDPVAVAIAISSNNFLAPFRDLVLRLNNLATSSSSNGVPPVTCIVSDAFMNFTLEVCEELSIPNVLFWTNSGCGVLIYAYLHKVIENGLLPLKDESCLTNGYMDTAINWIPGIEGIIRLKDFPTIIRTTDSNDVVMKIHMDAIQKTKRASAVILNTFDDLENRVLKEVSSLLPTVLTVGPFQLLENQVQNNKLDSIGTSLWKEDESCLNWLDSKPKNSVLLVSFGTIVHLTEDQLIEFAWGLAKSKHNFLWVIRSDLVLGSTSILPIEFQSEISEDERAILVNWCPQGKVLNHPSIGGFLTHCGWNSMLESITAGVPMLCWPAFAEQPTNAWFCCNYWGIGLEIDLEVKRGNVERLVREIMSGQKGKEIKDNAKKWKKEAEKACATNGSSFRNFECLVKLLLSDLPKA</sequence>
<organism evidence="1 2">
    <name type="scientific">Catharanthus roseus</name>
    <name type="common">Madagascar periwinkle</name>
    <name type="synonym">Vinca rosea</name>
    <dbReference type="NCBI Taxonomy" id="4058"/>
    <lineage>
        <taxon>Eukaryota</taxon>
        <taxon>Viridiplantae</taxon>
        <taxon>Streptophyta</taxon>
        <taxon>Embryophyta</taxon>
        <taxon>Tracheophyta</taxon>
        <taxon>Spermatophyta</taxon>
        <taxon>Magnoliopsida</taxon>
        <taxon>eudicotyledons</taxon>
        <taxon>Gunneridae</taxon>
        <taxon>Pentapetalae</taxon>
        <taxon>asterids</taxon>
        <taxon>lamiids</taxon>
        <taxon>Gentianales</taxon>
        <taxon>Apocynaceae</taxon>
        <taxon>Rauvolfioideae</taxon>
        <taxon>Vinceae</taxon>
        <taxon>Catharanthinae</taxon>
        <taxon>Catharanthus</taxon>
    </lineage>
</organism>
<evidence type="ECO:0000313" key="2">
    <source>
        <dbReference type="Proteomes" id="UP001060085"/>
    </source>
</evidence>
<accession>A0ACC0A476</accession>